<dbReference type="RefSeq" id="WP_183730896.1">
    <property type="nucleotide sequence ID" value="NZ_JACHID010000005.1"/>
</dbReference>
<dbReference type="SMART" id="SM01091">
    <property type="entry name" value="CorC_HlyC"/>
    <property type="match status" value="1"/>
</dbReference>
<feature type="domain" description="CBS" evidence="11">
    <location>
        <begin position="212"/>
        <end position="273"/>
    </location>
</feature>
<evidence type="ECO:0000256" key="3">
    <source>
        <dbReference type="ARBA" id="ARBA00022737"/>
    </source>
</evidence>
<reference evidence="13 14" key="1">
    <citation type="submission" date="2020-08" db="EMBL/GenBank/DDBJ databases">
        <title>Genomic Encyclopedia of Type Strains, Phase IV (KMG-IV): sequencing the most valuable type-strain genomes for metagenomic binning, comparative biology and taxonomic classification.</title>
        <authorList>
            <person name="Goeker M."/>
        </authorList>
    </citation>
    <scope>NUCLEOTIDE SEQUENCE [LARGE SCALE GENOMIC DNA]</scope>
    <source>
        <strain evidence="13 14">DSM 22071</strain>
    </source>
</reference>
<evidence type="ECO:0000313" key="13">
    <source>
        <dbReference type="EMBL" id="MBB5021708.1"/>
    </source>
</evidence>
<evidence type="ECO:0000256" key="7">
    <source>
        <dbReference type="PROSITE-ProRule" id="PRU00703"/>
    </source>
</evidence>
<dbReference type="SUPFAM" id="SSF56176">
    <property type="entry name" value="FAD-binding/transporter-associated domain-like"/>
    <property type="match status" value="1"/>
</dbReference>
<evidence type="ECO:0000256" key="8">
    <source>
        <dbReference type="PROSITE-ProRule" id="PRU01193"/>
    </source>
</evidence>
<dbReference type="AlphaFoldDB" id="A0A7W8DGY1"/>
<dbReference type="InterPro" id="IPR016169">
    <property type="entry name" value="FAD-bd_PCMH_sub2"/>
</dbReference>
<dbReference type="PROSITE" id="PS51371">
    <property type="entry name" value="CBS"/>
    <property type="match status" value="2"/>
</dbReference>
<dbReference type="Pfam" id="PF00571">
    <property type="entry name" value="CBS"/>
    <property type="match status" value="2"/>
</dbReference>
<dbReference type="PANTHER" id="PTHR22777:SF17">
    <property type="entry name" value="UPF0053 PROTEIN SLL0260"/>
    <property type="match status" value="1"/>
</dbReference>
<evidence type="ECO:0000256" key="2">
    <source>
        <dbReference type="ARBA" id="ARBA00022692"/>
    </source>
</evidence>
<comment type="subcellular location">
    <subcellularLocation>
        <location evidence="1">Membrane</location>
        <topology evidence="1">Multi-pass membrane protein</topology>
    </subcellularLocation>
</comment>
<gene>
    <name evidence="13" type="ORF">HNR37_001021</name>
</gene>
<dbReference type="Gene3D" id="3.30.465.10">
    <property type="match status" value="1"/>
</dbReference>
<dbReference type="Proteomes" id="UP000528322">
    <property type="component" value="Unassembled WGS sequence"/>
</dbReference>
<feature type="compositionally biased region" description="Low complexity" evidence="9">
    <location>
        <begin position="454"/>
        <end position="466"/>
    </location>
</feature>
<dbReference type="CDD" id="cd04590">
    <property type="entry name" value="CBS_pair_CorC_HlyC_assoc"/>
    <property type="match status" value="1"/>
</dbReference>
<comment type="caution">
    <text evidence="13">The sequence shown here is derived from an EMBL/GenBank/DDBJ whole genome shotgun (WGS) entry which is preliminary data.</text>
</comment>
<organism evidence="13 14">
    <name type="scientific">Desulfurispira natronophila</name>
    <dbReference type="NCBI Taxonomy" id="682562"/>
    <lineage>
        <taxon>Bacteria</taxon>
        <taxon>Pseudomonadati</taxon>
        <taxon>Chrysiogenota</taxon>
        <taxon>Chrysiogenia</taxon>
        <taxon>Chrysiogenales</taxon>
        <taxon>Chrysiogenaceae</taxon>
        <taxon>Desulfurispira</taxon>
    </lineage>
</organism>
<evidence type="ECO:0000256" key="9">
    <source>
        <dbReference type="SAM" id="MobiDB-lite"/>
    </source>
</evidence>
<sequence>MDSGEPLSLYVEIGILVFCIIFSGVFSASETTLTSLSEVKCRRLYESGGARARRLKLWLNFPNRTLTTILIGNNLVNVLGSAVATGISLRIFGSLGIGVATGVMTFVILVCGEIIPKTYAKHNSEKLAVPVINFLYFIYVVLFPLVFVMTRFATRVIGAVGAKAHSKGPIMTSEEIEYIISTSREDGVIEEEKTEMLSSIFEFSDTLVKEVMIPRPHIFALSADLPLTTVVDRIIDAGFSRIPVYRDDLDNIIGILYAKDLLQIIRSGSMNEEFNIEAFLRPPVYIPEMKKVDALFRELQNSHIHMALVVDEYGALSGIVSMEDLLEEIVGEIRDEYDSKEKDLIHPVAEGIWSVDPRINIDDFKYYFKIENFEHPLEADGEFDSVGGLLCAMEDGLPAKGSTFTYSRYIFTVDDVDERRLKKLSLHKRQSAEEADAAQSREEVRQAEQDNLVEPEAAPVESEVRP</sequence>
<keyword evidence="4 8" id="KW-1133">Transmembrane helix</keyword>
<dbReference type="Gene3D" id="3.10.580.10">
    <property type="entry name" value="CBS-domain"/>
    <property type="match status" value="1"/>
</dbReference>
<keyword evidence="6 8" id="KW-0472">Membrane</keyword>
<dbReference type="Pfam" id="PF03471">
    <property type="entry name" value="CorC_HlyC"/>
    <property type="match status" value="1"/>
</dbReference>
<dbReference type="FunFam" id="3.10.580.10:FF:000002">
    <property type="entry name" value="Magnesium/cobalt efflux protein CorC"/>
    <property type="match status" value="1"/>
</dbReference>
<evidence type="ECO:0000256" key="1">
    <source>
        <dbReference type="ARBA" id="ARBA00004141"/>
    </source>
</evidence>
<dbReference type="GO" id="GO:0005886">
    <property type="term" value="C:plasma membrane"/>
    <property type="evidence" value="ECO:0007669"/>
    <property type="project" value="TreeGrafter"/>
</dbReference>
<dbReference type="InterPro" id="IPR046342">
    <property type="entry name" value="CBS_dom_sf"/>
</dbReference>
<dbReference type="GO" id="GO:0050660">
    <property type="term" value="F:flavin adenine dinucleotide binding"/>
    <property type="evidence" value="ECO:0007669"/>
    <property type="project" value="InterPro"/>
</dbReference>
<feature type="transmembrane region" description="Helical" evidence="10">
    <location>
        <begin position="127"/>
        <end position="149"/>
    </location>
</feature>
<evidence type="ECO:0000256" key="10">
    <source>
        <dbReference type="SAM" id="Phobius"/>
    </source>
</evidence>
<dbReference type="PROSITE" id="PS51846">
    <property type="entry name" value="CNNM"/>
    <property type="match status" value="1"/>
</dbReference>
<keyword evidence="2 8" id="KW-0812">Transmembrane</keyword>
<feature type="transmembrane region" description="Helical" evidence="10">
    <location>
        <begin position="91"/>
        <end position="115"/>
    </location>
</feature>
<accession>A0A7W8DGY1</accession>
<keyword evidence="14" id="KW-1185">Reference proteome</keyword>
<evidence type="ECO:0000256" key="6">
    <source>
        <dbReference type="ARBA" id="ARBA00023136"/>
    </source>
</evidence>
<dbReference type="InterPro" id="IPR005170">
    <property type="entry name" value="Transptr-assoc_dom"/>
</dbReference>
<evidence type="ECO:0000313" key="14">
    <source>
        <dbReference type="Proteomes" id="UP000528322"/>
    </source>
</evidence>
<keyword evidence="3" id="KW-0677">Repeat</keyword>
<dbReference type="InterPro" id="IPR036318">
    <property type="entry name" value="FAD-bd_PCMH-like_sf"/>
</dbReference>
<keyword evidence="5 7" id="KW-0129">CBS domain</keyword>
<dbReference type="InterPro" id="IPR002550">
    <property type="entry name" value="CNNM"/>
</dbReference>
<dbReference type="InterPro" id="IPR000644">
    <property type="entry name" value="CBS_dom"/>
</dbReference>
<feature type="region of interest" description="Disordered" evidence="9">
    <location>
        <begin position="427"/>
        <end position="466"/>
    </location>
</feature>
<dbReference type="SUPFAM" id="SSF54631">
    <property type="entry name" value="CBS-domain pair"/>
    <property type="match status" value="1"/>
</dbReference>
<feature type="transmembrane region" description="Helical" evidence="10">
    <location>
        <begin position="7"/>
        <end position="28"/>
    </location>
</feature>
<name>A0A7W8DGY1_9BACT</name>
<dbReference type="InterPro" id="IPR044751">
    <property type="entry name" value="Ion_transp-like_CBS"/>
</dbReference>
<protein>
    <submittedName>
        <fullName evidence="13">CBS domain containing-hemolysin-like protein</fullName>
    </submittedName>
</protein>
<evidence type="ECO:0000256" key="4">
    <source>
        <dbReference type="ARBA" id="ARBA00022989"/>
    </source>
</evidence>
<evidence type="ECO:0000259" key="11">
    <source>
        <dbReference type="PROSITE" id="PS51371"/>
    </source>
</evidence>
<dbReference type="PANTHER" id="PTHR22777">
    <property type="entry name" value="HEMOLYSIN-RELATED"/>
    <property type="match status" value="1"/>
</dbReference>
<dbReference type="Pfam" id="PF01595">
    <property type="entry name" value="CNNM"/>
    <property type="match status" value="1"/>
</dbReference>
<evidence type="ECO:0000256" key="5">
    <source>
        <dbReference type="ARBA" id="ARBA00023122"/>
    </source>
</evidence>
<feature type="compositionally biased region" description="Basic and acidic residues" evidence="9">
    <location>
        <begin position="439"/>
        <end position="448"/>
    </location>
</feature>
<feature type="domain" description="CNNM transmembrane" evidence="12">
    <location>
        <begin position="5"/>
        <end position="193"/>
    </location>
</feature>
<evidence type="ECO:0000259" key="12">
    <source>
        <dbReference type="PROSITE" id="PS51846"/>
    </source>
</evidence>
<proteinExistence type="predicted"/>
<feature type="domain" description="CBS" evidence="11">
    <location>
        <begin position="279"/>
        <end position="336"/>
    </location>
</feature>
<dbReference type="SMART" id="SM00116">
    <property type="entry name" value="CBS"/>
    <property type="match status" value="2"/>
</dbReference>
<dbReference type="EMBL" id="JACHID010000005">
    <property type="protein sequence ID" value="MBB5021708.1"/>
    <property type="molecule type" value="Genomic_DNA"/>
</dbReference>